<name>A0A4R6SJP8_LABRH</name>
<keyword evidence="1" id="KW-0472">Membrane</keyword>
<evidence type="ECO:0000313" key="2">
    <source>
        <dbReference type="EMBL" id="TDQ04279.1"/>
    </source>
</evidence>
<dbReference type="Proteomes" id="UP000295444">
    <property type="component" value="Unassembled WGS sequence"/>
</dbReference>
<dbReference type="EMBL" id="SNXZ01000001">
    <property type="protein sequence ID" value="TDQ04279.1"/>
    <property type="molecule type" value="Genomic_DNA"/>
</dbReference>
<evidence type="ECO:0000313" key="3">
    <source>
        <dbReference type="Proteomes" id="UP000295444"/>
    </source>
</evidence>
<dbReference type="AlphaFoldDB" id="A0A4R6SJP8"/>
<organism evidence="2 3">
    <name type="scientific">Labedaea rhizosphaerae</name>
    <dbReference type="NCBI Taxonomy" id="598644"/>
    <lineage>
        <taxon>Bacteria</taxon>
        <taxon>Bacillati</taxon>
        <taxon>Actinomycetota</taxon>
        <taxon>Actinomycetes</taxon>
        <taxon>Pseudonocardiales</taxon>
        <taxon>Pseudonocardiaceae</taxon>
        <taxon>Labedaea</taxon>
    </lineage>
</organism>
<proteinExistence type="predicted"/>
<feature type="transmembrane region" description="Helical" evidence="1">
    <location>
        <begin position="83"/>
        <end position="101"/>
    </location>
</feature>
<keyword evidence="1" id="KW-0812">Transmembrane</keyword>
<accession>A0A4R6SJP8</accession>
<feature type="transmembrane region" description="Helical" evidence="1">
    <location>
        <begin position="6"/>
        <end position="23"/>
    </location>
</feature>
<dbReference type="OrthoDB" id="3693152at2"/>
<comment type="caution">
    <text evidence="2">The sequence shown here is derived from an EMBL/GenBank/DDBJ whole genome shotgun (WGS) entry which is preliminary data.</text>
</comment>
<feature type="transmembrane region" description="Helical" evidence="1">
    <location>
        <begin position="148"/>
        <end position="169"/>
    </location>
</feature>
<keyword evidence="1" id="KW-1133">Transmembrane helix</keyword>
<evidence type="ECO:0000256" key="1">
    <source>
        <dbReference type="SAM" id="Phobius"/>
    </source>
</evidence>
<dbReference type="RefSeq" id="WP_133847209.1">
    <property type="nucleotide sequence ID" value="NZ_SNXZ01000001.1"/>
</dbReference>
<reference evidence="2 3" key="1">
    <citation type="submission" date="2019-03" db="EMBL/GenBank/DDBJ databases">
        <title>Genomic Encyclopedia of Type Strains, Phase IV (KMG-IV): sequencing the most valuable type-strain genomes for metagenomic binning, comparative biology and taxonomic classification.</title>
        <authorList>
            <person name="Goeker M."/>
        </authorList>
    </citation>
    <scope>NUCLEOTIDE SEQUENCE [LARGE SCALE GENOMIC DNA]</scope>
    <source>
        <strain evidence="2 3">DSM 45361</strain>
    </source>
</reference>
<keyword evidence="3" id="KW-1185">Reference proteome</keyword>
<sequence length="236" mass="25547">MHDVLLTAGLTTAFGLYLFVLLWPDRRRSLKLLHRWGVRQPTEADVTEAQTYLKRRRYWYPVLFLGLPFVTGPLHVLPDENPGTGIIATLVGGGLLAELLAQRRPRHTHREAVLARRVVTDLVPWWALAVFAATAVAAVVRLSARHVWADLGVAGAAVLATGLIVVLAMRRPVSGTIEVDLALRLRSARVATALGIVVAAAQTDLPAGPWSWLGTALALAVAWSVVAPLKRVPVPA</sequence>
<protein>
    <submittedName>
        <fullName evidence="2">Uncharacterized protein</fullName>
    </submittedName>
</protein>
<gene>
    <name evidence="2" type="ORF">EV186_101222</name>
</gene>
<feature type="transmembrane region" description="Helical" evidence="1">
    <location>
        <begin position="58"/>
        <end position="77"/>
    </location>
</feature>
<feature type="transmembrane region" description="Helical" evidence="1">
    <location>
        <begin position="122"/>
        <end position="142"/>
    </location>
</feature>